<evidence type="ECO:0000313" key="3">
    <source>
        <dbReference type="Proteomes" id="UP000192907"/>
    </source>
</evidence>
<protein>
    <submittedName>
        <fullName evidence="2">Putative transposase</fullName>
    </submittedName>
</protein>
<accession>A0A1Y6BYN4</accession>
<name>A0A1Y6BYN4_9BACT</name>
<feature type="domain" description="Transposase IS801/IS1294" evidence="1">
    <location>
        <begin position="5"/>
        <end position="88"/>
    </location>
</feature>
<keyword evidence="3" id="KW-1185">Reference proteome</keyword>
<reference evidence="3" key="1">
    <citation type="submission" date="2017-04" db="EMBL/GenBank/DDBJ databases">
        <authorList>
            <person name="Varghese N."/>
            <person name="Submissions S."/>
        </authorList>
    </citation>
    <scope>NUCLEOTIDE SEQUENCE [LARGE SCALE GENOMIC DNA]</scope>
    <source>
        <strain evidence="3">RKEM611</strain>
    </source>
</reference>
<dbReference type="RefSeq" id="WP_159455350.1">
    <property type="nucleotide sequence ID" value="NZ_FWZT01000008.1"/>
</dbReference>
<evidence type="ECO:0000259" key="1">
    <source>
        <dbReference type="Pfam" id="PF04986"/>
    </source>
</evidence>
<evidence type="ECO:0000313" key="2">
    <source>
        <dbReference type="EMBL" id="SMF27656.1"/>
    </source>
</evidence>
<dbReference type="GO" id="GO:0003677">
    <property type="term" value="F:DNA binding"/>
    <property type="evidence" value="ECO:0007669"/>
    <property type="project" value="InterPro"/>
</dbReference>
<proteinExistence type="predicted"/>
<dbReference type="Proteomes" id="UP000192907">
    <property type="component" value="Unassembled WGS sequence"/>
</dbReference>
<dbReference type="AlphaFoldDB" id="A0A1Y6BYN4"/>
<organism evidence="2 3">
    <name type="scientific">Pseudobacteriovorax antillogorgiicola</name>
    <dbReference type="NCBI Taxonomy" id="1513793"/>
    <lineage>
        <taxon>Bacteria</taxon>
        <taxon>Pseudomonadati</taxon>
        <taxon>Bdellovibrionota</taxon>
        <taxon>Oligoflexia</taxon>
        <taxon>Oligoflexales</taxon>
        <taxon>Pseudobacteriovoracaceae</taxon>
        <taxon>Pseudobacteriovorax</taxon>
    </lineage>
</organism>
<dbReference type="STRING" id="1513793.SAMN06296036_108244"/>
<dbReference type="Pfam" id="PF04986">
    <property type="entry name" value="Y2_Tnp"/>
    <property type="match status" value="1"/>
</dbReference>
<sequence>MNPAPKKRRNLIRYLSKYLCRPQISLKRLLRYSSSSDEVVYKYNSHSSGKSEVERTSVIKFIGRMVQQILPPRFKRIRYYGLQSQSNRSRLTAKVCEAVGRLVLLPEIERRSEVPARSSYKGLIEIWWGEDPFRCKECGNQMELARVWQFGKGWIFNIFDQLFGYDLGPPGHLPDFCYS</sequence>
<dbReference type="GO" id="GO:0004803">
    <property type="term" value="F:transposase activity"/>
    <property type="evidence" value="ECO:0007669"/>
    <property type="project" value="InterPro"/>
</dbReference>
<gene>
    <name evidence="2" type="ORF">SAMN06296036_108244</name>
</gene>
<dbReference type="EMBL" id="FWZT01000008">
    <property type="protein sequence ID" value="SMF27656.1"/>
    <property type="molecule type" value="Genomic_DNA"/>
</dbReference>
<dbReference type="InterPro" id="IPR007069">
    <property type="entry name" value="Transposase_32"/>
</dbReference>
<dbReference type="GO" id="GO:0006313">
    <property type="term" value="P:DNA transposition"/>
    <property type="evidence" value="ECO:0007669"/>
    <property type="project" value="InterPro"/>
</dbReference>